<evidence type="ECO:0000313" key="7">
    <source>
        <dbReference type="Proteomes" id="UP000277204"/>
    </source>
</evidence>
<evidence type="ECO:0000256" key="1">
    <source>
        <dbReference type="ARBA" id="ARBA00022687"/>
    </source>
</evidence>
<dbReference type="Proteomes" id="UP000277204">
    <property type="component" value="Unassembled WGS sequence"/>
</dbReference>
<evidence type="ECO:0000256" key="2">
    <source>
        <dbReference type="ARBA" id="ARBA00022723"/>
    </source>
</evidence>
<dbReference type="GO" id="GO:0008270">
    <property type="term" value="F:zinc ion binding"/>
    <property type="evidence" value="ECO:0007669"/>
    <property type="project" value="UniProtKB-KW"/>
</dbReference>
<dbReference type="Gene3D" id="4.10.1060.10">
    <property type="entry name" value="Zinc finger, RanBP2-type"/>
    <property type="match status" value="2"/>
</dbReference>
<feature type="region of interest" description="Disordered" evidence="5">
    <location>
        <begin position="630"/>
        <end position="672"/>
    </location>
</feature>
<accession>A0A183LFY5</accession>
<dbReference type="Gene3D" id="1.25.40.560">
    <property type="match status" value="1"/>
</dbReference>
<keyword evidence="3" id="KW-0863">Zinc-finger</keyword>
<dbReference type="CDD" id="cd22767">
    <property type="entry name" value="OTU_ZRANB1"/>
    <property type="match status" value="1"/>
</dbReference>
<feature type="compositionally biased region" description="Polar residues" evidence="5">
    <location>
        <begin position="630"/>
        <end position="648"/>
    </location>
</feature>
<dbReference type="AlphaFoldDB" id="A0A183LFY5"/>
<feature type="region of interest" description="Disordered" evidence="5">
    <location>
        <begin position="832"/>
        <end position="867"/>
    </location>
</feature>
<dbReference type="InterPro" id="IPR036443">
    <property type="entry name" value="Znf_RanBP2_sf"/>
</dbReference>
<sequence>MDVGAKWPCAVCTYDNWPAAFKCTLCGTPRSSTLIEDEMQRLHLSSKDSEKIDESCAEAVFDSTQLIKCQSCTYLNQRQNFKCEQCFQVLCDSPVLDAEVSKQASSTWLSSPTTTSLSPSGKWTCIECTYENWPKSKHCVMCFASPPQPICVVDCEDTESKNSNSTCVSSNSSSLNCNRRPKSNISYNTPLTSRDRLWLSACVAVVNGDVAPIERYILGNGRIERKLTKHECRYLNSYMQSTTTCDISTTFSSIDHSPKRFDDANLSQLPGSSCYSHKTTIPSCDSGIVYSNLDYTSSGYKFRSGWTLVDLALRFCRTDLINLFIALIGLQATSSAISVGSGSKHSTLPVNSSSSASVITSSNSTTITTNVTVSVTTSNTFSNNNLRNSILNPPFQDTQQTHSRNVQVNRKLSSPLTANQIHPSLQIILNRTPGNINKTQVTRKLEDEAKAINWWFIPGQKQSSRLFALWNRTAGDCLLDSVLQACWGVFDRENCLRRTLADSLQNCEANFYPRWRDYEALQAACHYILDEDQCRRDWENVLTAACQPREALEQIHIFALSHVLRRPIIVYGVKYIKNYRGEPIGIANFQGIYLPLLWEKCSCSRNPIVLGFTRGHFTALVPIEPCPLSSSGVSNESNADTNQTTGVTFSPYASPPTSSRKHSPTPLDETSNYTQVPLTTVPLSTSLSETQLVSSTEPSLASCGTTLPGAIAQQNAFVYLPLVDKQGVLLPIHFTTEKEARMSHTLLQEWLDVVCTRRGLPLARLRLHAKHTLVDNMVEEWLDSYRSLAKLSTNSNPITLTTPSNINNINATPTTISSITGSTTIQHAHLVSEHSSSSNSISSDTDQVEYTSKSTSSSLDALRSSSP</sequence>
<keyword evidence="2" id="KW-0479">Metal-binding</keyword>
<name>A0A183LFY5_9TREM</name>
<dbReference type="STRING" id="48269.A0A183LFY5"/>
<gene>
    <name evidence="6" type="ORF">SMRZ_LOCUS2710</name>
</gene>
<keyword evidence="1" id="KW-0879">Wnt signaling pathway</keyword>
<dbReference type="PROSITE" id="PS50199">
    <property type="entry name" value="ZF_RANBP2_2"/>
    <property type="match status" value="2"/>
</dbReference>
<evidence type="ECO:0000256" key="4">
    <source>
        <dbReference type="ARBA" id="ARBA00022833"/>
    </source>
</evidence>
<organism evidence="6 7">
    <name type="scientific">Schistosoma margrebowiei</name>
    <dbReference type="NCBI Taxonomy" id="48269"/>
    <lineage>
        <taxon>Eukaryota</taxon>
        <taxon>Metazoa</taxon>
        <taxon>Spiralia</taxon>
        <taxon>Lophotrochozoa</taxon>
        <taxon>Platyhelminthes</taxon>
        <taxon>Trematoda</taxon>
        <taxon>Digenea</taxon>
        <taxon>Strigeidida</taxon>
        <taxon>Schistosomatoidea</taxon>
        <taxon>Schistosomatidae</taxon>
        <taxon>Schistosoma</taxon>
    </lineage>
</organism>
<dbReference type="InterPro" id="IPR003323">
    <property type="entry name" value="OTU_dom"/>
</dbReference>
<dbReference type="GO" id="GO:0016055">
    <property type="term" value="P:Wnt signaling pathway"/>
    <property type="evidence" value="ECO:0007669"/>
    <property type="project" value="UniProtKB-KW"/>
</dbReference>
<dbReference type="PROSITE" id="PS01358">
    <property type="entry name" value="ZF_RANBP2_1"/>
    <property type="match status" value="2"/>
</dbReference>
<evidence type="ECO:0000256" key="5">
    <source>
        <dbReference type="SAM" id="MobiDB-lite"/>
    </source>
</evidence>
<dbReference type="SUPFAM" id="SSF90209">
    <property type="entry name" value="Ran binding protein zinc finger-like"/>
    <property type="match status" value="1"/>
</dbReference>
<reference evidence="6 7" key="1">
    <citation type="submission" date="2018-11" db="EMBL/GenBank/DDBJ databases">
        <authorList>
            <consortium name="Pathogen Informatics"/>
        </authorList>
    </citation>
    <scope>NUCLEOTIDE SEQUENCE [LARGE SCALE GENOMIC DNA]</scope>
    <source>
        <strain evidence="6 7">Zambia</strain>
    </source>
</reference>
<dbReference type="Pfam" id="PF02338">
    <property type="entry name" value="OTU"/>
    <property type="match status" value="1"/>
</dbReference>
<evidence type="ECO:0000313" key="6">
    <source>
        <dbReference type="EMBL" id="VDO55783.1"/>
    </source>
</evidence>
<evidence type="ECO:0000256" key="3">
    <source>
        <dbReference type="ARBA" id="ARBA00022771"/>
    </source>
</evidence>
<dbReference type="EMBL" id="UZAI01000710">
    <property type="protein sequence ID" value="VDO55783.1"/>
    <property type="molecule type" value="Genomic_DNA"/>
</dbReference>
<dbReference type="SMART" id="SM00547">
    <property type="entry name" value="ZnF_RBZ"/>
    <property type="match status" value="3"/>
</dbReference>
<keyword evidence="4" id="KW-0862">Zinc</keyword>
<proteinExistence type="predicted"/>
<feature type="compositionally biased region" description="Low complexity" evidence="5">
    <location>
        <begin position="833"/>
        <end position="843"/>
    </location>
</feature>
<dbReference type="Pfam" id="PF00641">
    <property type="entry name" value="Zn_ribbon_RanBP"/>
    <property type="match status" value="1"/>
</dbReference>
<feature type="compositionally biased region" description="Low complexity" evidence="5">
    <location>
        <begin position="852"/>
        <end position="867"/>
    </location>
</feature>
<dbReference type="InterPro" id="IPR049768">
    <property type="entry name" value="ZRANB1_OTU"/>
</dbReference>
<dbReference type="PROSITE" id="PS50802">
    <property type="entry name" value="OTU"/>
    <property type="match status" value="1"/>
</dbReference>
<keyword evidence="7" id="KW-1185">Reference proteome</keyword>
<protein>
    <submittedName>
        <fullName evidence="6">Uncharacterized protein</fullName>
    </submittedName>
</protein>
<dbReference type="InterPro" id="IPR001876">
    <property type="entry name" value="Znf_RanBP2"/>
</dbReference>